<comment type="catalytic activity">
    <reaction evidence="4">
        <text>N-terminal L-lysyl-[protein] + L-leucyl-tRNA(Leu) = N-terminal L-leucyl-L-lysyl-[protein] + tRNA(Leu) + H(+)</text>
        <dbReference type="Rhea" id="RHEA:12340"/>
        <dbReference type="Rhea" id="RHEA-COMP:9613"/>
        <dbReference type="Rhea" id="RHEA-COMP:9622"/>
        <dbReference type="Rhea" id="RHEA-COMP:12670"/>
        <dbReference type="Rhea" id="RHEA-COMP:12671"/>
        <dbReference type="ChEBI" id="CHEBI:15378"/>
        <dbReference type="ChEBI" id="CHEBI:65249"/>
        <dbReference type="ChEBI" id="CHEBI:78442"/>
        <dbReference type="ChEBI" id="CHEBI:78494"/>
        <dbReference type="ChEBI" id="CHEBI:133043"/>
        <dbReference type="EC" id="2.3.2.6"/>
    </reaction>
</comment>
<comment type="subcellular location">
    <subcellularLocation>
        <location evidence="4">Cytoplasm</location>
    </subcellularLocation>
</comment>
<comment type="function">
    <text evidence="4">Functions in the N-end rule pathway of protein degradation where it conjugates Leu, Phe and, less efficiently, Met from aminoacyl-tRNAs to the N-termini of proteins containing an N-terminal arginine or lysine.</text>
</comment>
<dbReference type="Gene3D" id="3.40.630.70">
    <property type="entry name" value="Leucyl/phenylalanyl-tRNA-protein transferase, C-terminal domain"/>
    <property type="match status" value="1"/>
</dbReference>
<comment type="catalytic activity">
    <reaction evidence="4">
        <text>L-phenylalanyl-tRNA(Phe) + an N-terminal L-alpha-aminoacyl-[protein] = an N-terminal L-phenylalanyl-L-alpha-aminoacyl-[protein] + tRNA(Phe)</text>
        <dbReference type="Rhea" id="RHEA:43632"/>
        <dbReference type="Rhea" id="RHEA-COMP:9668"/>
        <dbReference type="Rhea" id="RHEA-COMP:9699"/>
        <dbReference type="Rhea" id="RHEA-COMP:10636"/>
        <dbReference type="Rhea" id="RHEA-COMP:10637"/>
        <dbReference type="ChEBI" id="CHEBI:78442"/>
        <dbReference type="ChEBI" id="CHEBI:78531"/>
        <dbReference type="ChEBI" id="CHEBI:78597"/>
        <dbReference type="ChEBI" id="CHEBI:83561"/>
        <dbReference type="EC" id="2.3.2.6"/>
    </reaction>
</comment>
<comment type="caution">
    <text evidence="5">The sequence shown here is derived from an EMBL/GenBank/DDBJ whole genome shotgun (WGS) entry which is preliminary data.</text>
</comment>
<dbReference type="HAMAP" id="MF_00688">
    <property type="entry name" value="Leu_Phe_trans"/>
    <property type="match status" value="1"/>
</dbReference>
<protein>
    <recommendedName>
        <fullName evidence="4">Leucyl/phenylalanyl-tRNA--protein transferase</fullName>
        <ecNumber evidence="4">2.3.2.6</ecNumber>
    </recommendedName>
    <alternativeName>
        <fullName evidence="4">L/F-transferase</fullName>
    </alternativeName>
    <alternativeName>
        <fullName evidence="4">Leucyltransferase</fullName>
    </alternativeName>
    <alternativeName>
        <fullName evidence="4">Phenyalanyltransferase</fullName>
    </alternativeName>
</protein>
<evidence type="ECO:0000256" key="2">
    <source>
        <dbReference type="ARBA" id="ARBA00022679"/>
    </source>
</evidence>
<sequence length="213" mass="24576">MIILRDQEPFPPIHKTDEGGLLAMGGSLTQQRLWEAYNSGIFPWYEEEGPVLWWSPDPRMVLFPQDLKVSKSMKQLFKKQAFKVTYNQNFEDVMRNCAQMYREGQDGTWITNEMVLAYIKLHQSGHAVSVEVWQENNLVGGLYGVYLKEKQVFCGESMFAKVSNASKYGFISLVRELAKEQVKLIDCQVYTAHLESLGAKEIDREVFLSYLKT</sequence>
<accession>A0ABU0ZXM3</accession>
<dbReference type="InterPro" id="IPR042221">
    <property type="entry name" value="Leu/Phe-tRNA_Trfase_N"/>
</dbReference>
<proteinExistence type="inferred from homology"/>
<keyword evidence="2 4" id="KW-0808">Transferase</keyword>
<dbReference type="RefSeq" id="WP_308862832.1">
    <property type="nucleotide sequence ID" value="NZ_JAVHUL010000002.1"/>
</dbReference>
<dbReference type="NCBIfam" id="TIGR00667">
    <property type="entry name" value="aat"/>
    <property type="match status" value="1"/>
</dbReference>
<evidence type="ECO:0000256" key="3">
    <source>
        <dbReference type="ARBA" id="ARBA00023315"/>
    </source>
</evidence>
<comment type="catalytic activity">
    <reaction evidence="4">
        <text>N-terminal L-arginyl-[protein] + L-leucyl-tRNA(Leu) = N-terminal L-leucyl-L-arginyl-[protein] + tRNA(Leu) + H(+)</text>
        <dbReference type="Rhea" id="RHEA:50416"/>
        <dbReference type="Rhea" id="RHEA-COMP:9613"/>
        <dbReference type="Rhea" id="RHEA-COMP:9622"/>
        <dbReference type="Rhea" id="RHEA-COMP:12672"/>
        <dbReference type="Rhea" id="RHEA-COMP:12673"/>
        <dbReference type="ChEBI" id="CHEBI:15378"/>
        <dbReference type="ChEBI" id="CHEBI:64719"/>
        <dbReference type="ChEBI" id="CHEBI:78442"/>
        <dbReference type="ChEBI" id="CHEBI:78494"/>
        <dbReference type="ChEBI" id="CHEBI:133044"/>
        <dbReference type="EC" id="2.3.2.6"/>
    </reaction>
</comment>
<name>A0ABU0ZXM3_9FLAO</name>
<dbReference type="GO" id="GO:0008914">
    <property type="term" value="F:leucyl-tRNA--protein transferase activity"/>
    <property type="evidence" value="ECO:0007669"/>
    <property type="project" value="UniProtKB-EC"/>
</dbReference>
<keyword evidence="6" id="KW-1185">Reference proteome</keyword>
<comment type="similarity">
    <text evidence="4">Belongs to the L/F-transferase family.</text>
</comment>
<dbReference type="EC" id="2.3.2.6" evidence="4"/>
<dbReference type="EMBL" id="JAVHUL010000002">
    <property type="protein sequence ID" value="MDQ7916219.1"/>
    <property type="molecule type" value="Genomic_DNA"/>
</dbReference>
<dbReference type="InterPro" id="IPR042203">
    <property type="entry name" value="Leu/Phe-tRNA_Trfase_C"/>
</dbReference>
<organism evidence="5 6">
    <name type="scientific">Mesonia profundi</name>
    <dbReference type="NCBI Taxonomy" id="3070998"/>
    <lineage>
        <taxon>Bacteria</taxon>
        <taxon>Pseudomonadati</taxon>
        <taxon>Bacteroidota</taxon>
        <taxon>Flavobacteriia</taxon>
        <taxon>Flavobacteriales</taxon>
        <taxon>Flavobacteriaceae</taxon>
        <taxon>Mesonia</taxon>
    </lineage>
</organism>
<keyword evidence="1 4" id="KW-0963">Cytoplasm</keyword>
<evidence type="ECO:0000256" key="1">
    <source>
        <dbReference type="ARBA" id="ARBA00022490"/>
    </source>
</evidence>
<evidence type="ECO:0000256" key="4">
    <source>
        <dbReference type="HAMAP-Rule" id="MF_00688"/>
    </source>
</evidence>
<dbReference type="PANTHER" id="PTHR30098:SF2">
    <property type="entry name" value="LEUCYL_PHENYLALANYL-TRNA--PROTEIN TRANSFERASE"/>
    <property type="match status" value="1"/>
</dbReference>
<evidence type="ECO:0000313" key="5">
    <source>
        <dbReference type="EMBL" id="MDQ7916219.1"/>
    </source>
</evidence>
<reference evidence="5 6" key="1">
    <citation type="submission" date="2023-08" db="EMBL/GenBank/DDBJ databases">
        <title>Mesonia sp. MT50, isolated from deep-sea sediment of the Mariana Trench.</title>
        <authorList>
            <person name="Fu H."/>
        </authorList>
    </citation>
    <scope>NUCLEOTIDE SEQUENCE [LARGE SCALE GENOMIC DNA]</scope>
    <source>
        <strain evidence="5 6">MT50</strain>
    </source>
</reference>
<dbReference type="PANTHER" id="PTHR30098">
    <property type="entry name" value="LEUCYL/PHENYLALANYL-TRNA--PROTEIN TRANSFERASE"/>
    <property type="match status" value="1"/>
</dbReference>
<dbReference type="SUPFAM" id="SSF55729">
    <property type="entry name" value="Acyl-CoA N-acyltransferases (Nat)"/>
    <property type="match status" value="1"/>
</dbReference>
<dbReference type="InterPro" id="IPR004616">
    <property type="entry name" value="Leu/Phe-tRNA_Trfase"/>
</dbReference>
<evidence type="ECO:0000313" key="6">
    <source>
        <dbReference type="Proteomes" id="UP001230915"/>
    </source>
</evidence>
<keyword evidence="3 4" id="KW-0012">Acyltransferase</keyword>
<dbReference type="InterPro" id="IPR016181">
    <property type="entry name" value="Acyl_CoA_acyltransferase"/>
</dbReference>
<dbReference type="Gene3D" id="3.30.70.3550">
    <property type="entry name" value="Leucyl/phenylalanyl-tRNA-protein transferase, N-terminal domain"/>
    <property type="match status" value="1"/>
</dbReference>
<dbReference type="Pfam" id="PF03588">
    <property type="entry name" value="Leu_Phe_trans"/>
    <property type="match status" value="1"/>
</dbReference>
<dbReference type="Proteomes" id="UP001230915">
    <property type="component" value="Unassembled WGS sequence"/>
</dbReference>
<gene>
    <name evidence="4 5" type="primary">aat</name>
    <name evidence="5" type="ORF">RBU60_01420</name>
</gene>